<evidence type="ECO:0000259" key="2">
    <source>
        <dbReference type="Pfam" id="PF12756"/>
    </source>
</evidence>
<dbReference type="PANTHER" id="PTHR13182:SF8">
    <property type="entry name" value="CYTOPLASMIC 60S SUBUNIT BIOGENESIS FACTOR ZNF622"/>
    <property type="match status" value="1"/>
</dbReference>
<dbReference type="GeneID" id="54632489"/>
<dbReference type="PANTHER" id="PTHR13182">
    <property type="entry name" value="ZINC FINGER PROTEIN 622"/>
    <property type="match status" value="1"/>
</dbReference>
<gene>
    <name evidence="3" type="primary">REH1</name>
    <name evidence="3" type="ORF">SPAR_L03960</name>
</gene>
<reference evidence="3" key="1">
    <citation type="journal article" date="2017" name="Nat. Genet.">
        <title>Contrasting evolutionary genome dynamics between domesticated and wild yeasts.</title>
        <authorList>
            <person name="Yue J.X."/>
            <person name="Li J."/>
            <person name="Aigrain L."/>
            <person name="Hallin J."/>
            <person name="Persson K."/>
            <person name="Oliver K."/>
            <person name="Bergstrom A."/>
            <person name="Coupland P."/>
            <person name="Warringer J."/>
            <person name="Lagomarsino M.C."/>
            <person name="Fischer G."/>
            <person name="Durbin R."/>
            <person name="Liti G."/>
        </authorList>
    </citation>
    <scope>NUCLEOTIDE SEQUENCE</scope>
    <source>
        <strain evidence="3">CBS432</strain>
    </source>
</reference>
<dbReference type="VEuPathDB" id="FungiDB:SPAR_L03960"/>
<name>A0A8B8UWH3_SACPA</name>
<organism evidence="3">
    <name type="scientific">Saccharomyces paradoxus</name>
    <name type="common">Yeast</name>
    <name type="synonym">Saccharomyces douglasii</name>
    <dbReference type="NCBI Taxonomy" id="27291"/>
    <lineage>
        <taxon>Eukaryota</taxon>
        <taxon>Fungi</taxon>
        <taxon>Dikarya</taxon>
        <taxon>Ascomycota</taxon>
        <taxon>Saccharomycotina</taxon>
        <taxon>Saccharomycetes</taxon>
        <taxon>Saccharomycetales</taxon>
        <taxon>Saccharomycetaceae</taxon>
        <taxon>Saccharomyces</taxon>
    </lineage>
</organism>
<protein>
    <submittedName>
        <fullName evidence="3">Reh1p</fullName>
    </submittedName>
</protein>
<feature type="domain" description="ZN622/Rei1/Reh1 zinc finger C2H2-type" evidence="2">
    <location>
        <begin position="193"/>
        <end position="289"/>
    </location>
</feature>
<feature type="region of interest" description="Disordered" evidence="1">
    <location>
        <begin position="87"/>
        <end position="153"/>
    </location>
</feature>
<dbReference type="InterPro" id="IPR041661">
    <property type="entry name" value="ZN622/Rei1/Reh1_Znf-C2H2"/>
</dbReference>
<reference evidence="3" key="4">
    <citation type="submission" date="2025-08" db="UniProtKB">
        <authorList>
            <consortium name="RefSeq"/>
        </authorList>
    </citation>
    <scope>IDENTIFICATION</scope>
    <source>
        <strain evidence="3">CBS432</strain>
    </source>
</reference>
<dbReference type="AlphaFoldDB" id="A0A8B8UWH3"/>
<dbReference type="OrthoDB" id="19329at2759"/>
<evidence type="ECO:0000313" key="3">
    <source>
        <dbReference type="RefSeq" id="XP_033768120.1"/>
    </source>
</evidence>
<reference evidence="3" key="2">
    <citation type="submission" date="2020-01" db="EMBL/GenBank/DDBJ databases">
        <title>Population-level Yeast Reference Genomes.</title>
        <authorList>
            <person name="Yue J.-X."/>
        </authorList>
    </citation>
    <scope>NUCLEOTIDE SEQUENCE</scope>
    <source>
        <strain evidence="3">CBS432</strain>
    </source>
</reference>
<dbReference type="InterPro" id="IPR040025">
    <property type="entry name" value="Znf622/Rei1/Reh1"/>
</dbReference>
<proteinExistence type="predicted"/>
<feature type="compositionally biased region" description="Basic and acidic residues" evidence="1">
    <location>
        <begin position="110"/>
        <end position="122"/>
    </location>
</feature>
<sequence length="438" mass="50488">MSSAFFTCNCCVIQFKTSDLQRYHMKTEWHRYNLKRRIASLPPIGAEQFAEKLQISEKEQTENQVDEFGFPVLKPIVMNQSNHHNKALLTKQKKPIKSKRGRKVGANLLKRSDRDSAKEKQNRSVSPSGSISSQLSNLTVGTENTNTDYGEDTVSEYGFTSDSNYEYATSDDELDMADKPIDREEDEKITITECIYCGKDSKEVERNVKHMFSEHGLFIPERSYLIDLNGLLEFLIKMIVIDHNCLCCNFHGSGLESIRAHMDSKRHCRLPYETKEERQLFAPFYDFTYDDHTISENPQNGRSSTSKLSSICRNKYDEEDAEVDTTLVPPENDINANYTTVSIDESGLELTLPTGARLGHRAGQRYYRQNLPSQPNPNESRRTVTAADRRMISGVTEKQYKKGMKKMQQLEKNAINTQIRREIKRVNFQTHYRDELLQ</sequence>
<dbReference type="KEGG" id="spao:SPAR_L03960"/>
<evidence type="ECO:0000256" key="1">
    <source>
        <dbReference type="SAM" id="MobiDB-lite"/>
    </source>
</evidence>
<reference evidence="3" key="3">
    <citation type="submission" date="2025-07" db="EMBL/GenBank/DDBJ databases">
        <authorList>
            <consortium name="NCBI Genome Project"/>
        </authorList>
    </citation>
    <scope>NUCLEOTIDE SEQUENCE</scope>
    <source>
        <strain evidence="3">CBS432</strain>
    </source>
</reference>
<dbReference type="GO" id="GO:0042273">
    <property type="term" value="P:ribosomal large subunit biogenesis"/>
    <property type="evidence" value="ECO:0007669"/>
    <property type="project" value="TreeGrafter"/>
</dbReference>
<accession>A0A8B8UWH3</accession>
<dbReference type="RefSeq" id="XP_033768120.1">
    <property type="nucleotide sequence ID" value="XM_033912229.1"/>
</dbReference>
<feature type="compositionally biased region" description="Basic residues" evidence="1">
    <location>
        <begin position="87"/>
        <end position="103"/>
    </location>
</feature>
<dbReference type="Pfam" id="PF12756">
    <property type="entry name" value="zf-C2H2_2"/>
    <property type="match status" value="1"/>
</dbReference>
<dbReference type="GO" id="GO:0030687">
    <property type="term" value="C:preribosome, large subunit precursor"/>
    <property type="evidence" value="ECO:0007669"/>
    <property type="project" value="TreeGrafter"/>
</dbReference>
<feature type="compositionally biased region" description="Polar residues" evidence="1">
    <location>
        <begin position="123"/>
        <end position="148"/>
    </location>
</feature>